<protein>
    <recommendedName>
        <fullName evidence="1">DUF6533 domain-containing protein</fullName>
    </recommendedName>
</protein>
<reference evidence="2 3" key="1">
    <citation type="journal article" date="2012" name="Appl. Environ. Microbiol.">
        <title>Short-read sequencing for genomic analysis of the brown rot fungus Fibroporia radiculosa.</title>
        <authorList>
            <person name="Tang J.D."/>
            <person name="Perkins A.D."/>
            <person name="Sonstegard T.S."/>
            <person name="Schroeder S.G."/>
            <person name="Burgess S.C."/>
            <person name="Diehl S.V."/>
        </authorList>
    </citation>
    <scope>NUCLEOTIDE SEQUENCE [LARGE SCALE GENOMIC DNA]</scope>
    <source>
        <strain evidence="2 3">TFFH 294</strain>
    </source>
</reference>
<evidence type="ECO:0000313" key="3">
    <source>
        <dbReference type="Proteomes" id="UP000006352"/>
    </source>
</evidence>
<keyword evidence="3" id="KW-1185">Reference proteome</keyword>
<organism evidence="2 3">
    <name type="scientific">Fibroporia radiculosa</name>
    <dbReference type="NCBI Taxonomy" id="599839"/>
    <lineage>
        <taxon>Eukaryota</taxon>
        <taxon>Fungi</taxon>
        <taxon>Dikarya</taxon>
        <taxon>Basidiomycota</taxon>
        <taxon>Agaricomycotina</taxon>
        <taxon>Agaricomycetes</taxon>
        <taxon>Polyporales</taxon>
        <taxon>Fibroporiaceae</taxon>
        <taxon>Fibroporia</taxon>
    </lineage>
</organism>
<proteinExistence type="predicted"/>
<gene>
    <name evidence="2" type="ORF">FIBRA_00536</name>
</gene>
<evidence type="ECO:0000259" key="1">
    <source>
        <dbReference type="Pfam" id="PF20151"/>
    </source>
</evidence>
<dbReference type="EMBL" id="HE796889">
    <property type="protein sequence ID" value="CCL98537.1"/>
    <property type="molecule type" value="Genomic_DNA"/>
</dbReference>
<dbReference type="InterPro" id="IPR045340">
    <property type="entry name" value="DUF6533"/>
</dbReference>
<dbReference type="OrthoDB" id="2745134at2759"/>
<dbReference type="RefSeq" id="XP_012177820.1">
    <property type="nucleotide sequence ID" value="XM_012322430.1"/>
</dbReference>
<evidence type="ECO:0000313" key="2">
    <source>
        <dbReference type="EMBL" id="CCL98537.1"/>
    </source>
</evidence>
<sequence>MDAQLNAQELELILAGMQNARYLALSVFALVVCEYLSNLELEVEYFWSGPWSLSRIMFMINRYLTPIVIVLGVVCELDPA</sequence>
<feature type="domain" description="DUF6533" evidence="1">
    <location>
        <begin position="22"/>
        <end position="67"/>
    </location>
</feature>
<dbReference type="Pfam" id="PF20151">
    <property type="entry name" value="DUF6533"/>
    <property type="match status" value="1"/>
</dbReference>
<accession>J4HRS0</accession>
<dbReference type="HOGENOM" id="CLU_2589782_0_0_1"/>
<name>J4HRS0_9APHY</name>
<dbReference type="InParanoid" id="J4HRS0"/>
<dbReference type="GeneID" id="24093448"/>
<dbReference type="Proteomes" id="UP000006352">
    <property type="component" value="Unassembled WGS sequence"/>
</dbReference>
<dbReference type="AlphaFoldDB" id="J4HRS0"/>